<gene>
    <name evidence="3" type="ORF">D8779_04160</name>
</gene>
<feature type="domain" description="Aldehyde oxidase/xanthine dehydrogenase second molybdopterin binding" evidence="2">
    <location>
        <begin position="511"/>
        <end position="601"/>
    </location>
</feature>
<dbReference type="PANTHER" id="PTHR11908:SF123">
    <property type="entry name" value="ALDEHYDE OXIDOREDUCTASE MOLYBDENUM-BINDING SUBUNIT PAOC"/>
    <property type="match status" value="1"/>
</dbReference>
<dbReference type="GO" id="GO:0005506">
    <property type="term" value="F:iron ion binding"/>
    <property type="evidence" value="ECO:0007669"/>
    <property type="project" value="InterPro"/>
</dbReference>
<dbReference type="InterPro" id="IPR016208">
    <property type="entry name" value="Ald_Oxase/xanthine_DH-like"/>
</dbReference>
<dbReference type="Pfam" id="PF02738">
    <property type="entry name" value="MoCoBD_1"/>
    <property type="match status" value="1"/>
</dbReference>
<organism evidence="3 4">
    <name type="scientific">Pseudomonas leptonychotis</name>
    <dbReference type="NCBI Taxonomy" id="2448482"/>
    <lineage>
        <taxon>Bacteria</taxon>
        <taxon>Pseudomonadati</taxon>
        <taxon>Pseudomonadota</taxon>
        <taxon>Gammaproteobacteria</taxon>
        <taxon>Pseudomonadales</taxon>
        <taxon>Pseudomonadaceae</taxon>
        <taxon>Pseudomonas</taxon>
    </lineage>
</organism>
<dbReference type="RefSeq" id="WP_136663196.1">
    <property type="nucleotide sequence ID" value="NZ_RFLV01000001.1"/>
</dbReference>
<dbReference type="Gene3D" id="3.30.365.10">
    <property type="entry name" value="Aldehyde oxidase/xanthine dehydrogenase, molybdopterin binding domain"/>
    <property type="match status" value="4"/>
</dbReference>
<dbReference type="InterPro" id="IPR037165">
    <property type="entry name" value="AldOxase/xan_DH_Mopterin-bd_sf"/>
</dbReference>
<evidence type="ECO:0000259" key="1">
    <source>
        <dbReference type="Pfam" id="PF02738"/>
    </source>
</evidence>
<dbReference type="PANTHER" id="PTHR11908">
    <property type="entry name" value="XANTHINE DEHYDROGENASE"/>
    <property type="match status" value="1"/>
</dbReference>
<evidence type="ECO:0000313" key="4">
    <source>
        <dbReference type="Proteomes" id="UP000307541"/>
    </source>
</evidence>
<sequence length="942" mass="103086">MSTPELSRRAFLQGSVIAGIGISFAPLGSKAFAALFEDKVTAMPQPWYDASGKAVARIDGVSKACGAKVFARDIRAKDMPGWPQQQGHALLLKATRTEQLYQGFDLSLLSAELQPDRVVTASDLVKDGIAFPDGHHLDPLLPEGQVPMFIGHPVALLIWKDFERYRQAKNILKFNDKVIRYGATAPAFQSDPYGSFRFVRVGGTTPFDRDTFSSLKDSMLFPLIHNRKPAWGEGKVSGDLTEQGLYHAEQMQQQLQSPPDDWLVFDERFKTQSIEPCALEADNGNGWFDAATGTLHFVVATQCPFEVAEQTAHMLAPSRFGLQKLNMHPGYTVGYGSKDNNIFVFYAALAAIYGGGMPVRLANDRYEQFQSGIKRHPFDMHYQLAVNKQDHSFQIFRAHMDVDGGGRANYSSSVAAVGATAAQSIYYLPRSDLAATAYYSRGVEAGSMRGYGTLQTMAATEMMVDEVAERLSIDAIELRKKNVFQSGMKNTQGAIPAGALRLDEILDKAAQHEIWKNRVARKQRFDAEDPDNLYGVGFAICQKDFGTGSEAPMASLEFTADGRVSLRHIAIDMGTGMATSQALLVADYLGQPADEIKTGETEWPELALTTSGNPYIISQAEQDAALRNPRWVGKLASPSSATNSSYYSGHATREAARVLFIHGLWPAAMAIWSRGEHGGLANPYVVRRENAHWVDGKLTADGMPPIPFKLLAHKAHELGLVTGVSVHGFNRWSWAEGEFEINGQRERVPLDALAVKYGDGAEAAKKAQMSRNGFHLLDRVSINYPVTQLNNAMVTYYSPVATLVEIKVNKGSGEARVINHHSWLECGRVIVEELVLGQLEGGIAMGIGHALLEDMPLYEGGPGDGTWNFNRYQLPRAKDCAVWTQTAEILPPLSPSDPAKGIAEVVMIPVVGAIVNAVAHATGKRLRDLPLTPARIKEALHG</sequence>
<name>A0A4T2A059_9PSED</name>
<dbReference type="EMBL" id="RFLV01000001">
    <property type="protein sequence ID" value="TIH09897.1"/>
    <property type="molecule type" value="Genomic_DNA"/>
</dbReference>
<dbReference type="GO" id="GO:0016491">
    <property type="term" value="F:oxidoreductase activity"/>
    <property type="evidence" value="ECO:0007669"/>
    <property type="project" value="InterPro"/>
</dbReference>
<feature type="domain" description="Aldehyde oxidase/xanthine dehydrogenase first molybdopterin binding" evidence="1">
    <location>
        <begin position="264"/>
        <end position="483"/>
    </location>
</feature>
<dbReference type="Proteomes" id="UP000307541">
    <property type="component" value="Unassembled WGS sequence"/>
</dbReference>
<reference evidence="3 4" key="1">
    <citation type="submission" date="2018-10" db="EMBL/GenBank/DDBJ databases">
        <title>Pseudomonas leptonychotis sp. nov., isolated from Weddell seals in Antarctica.</title>
        <authorList>
            <person name="Novakova D."/>
            <person name="Svec P."/>
            <person name="Kralova S."/>
            <person name="Kristofova L."/>
            <person name="Zeman M."/>
            <person name="Pantucek R."/>
            <person name="Maslanova I."/>
            <person name="Sedlacek I."/>
        </authorList>
    </citation>
    <scope>NUCLEOTIDE SEQUENCE [LARGE SCALE GENOMIC DNA]</scope>
    <source>
        <strain evidence="3 4">CCM 8849</strain>
    </source>
</reference>
<dbReference type="InterPro" id="IPR006311">
    <property type="entry name" value="TAT_signal"/>
</dbReference>
<evidence type="ECO:0000313" key="3">
    <source>
        <dbReference type="EMBL" id="TIH09897.1"/>
    </source>
</evidence>
<dbReference type="SUPFAM" id="SSF56003">
    <property type="entry name" value="Molybdenum cofactor-binding domain"/>
    <property type="match status" value="1"/>
</dbReference>
<dbReference type="SUPFAM" id="SSF54665">
    <property type="entry name" value="CO dehydrogenase molybdoprotein N-domain-like"/>
    <property type="match status" value="1"/>
</dbReference>
<keyword evidence="4" id="KW-1185">Reference proteome</keyword>
<feature type="domain" description="Aldehyde oxidase/xanthine dehydrogenase second molybdopterin binding" evidence="2">
    <location>
        <begin position="737"/>
        <end position="880"/>
    </location>
</feature>
<dbReference type="Pfam" id="PF20256">
    <property type="entry name" value="MoCoBD_2"/>
    <property type="match status" value="2"/>
</dbReference>
<proteinExistence type="predicted"/>
<accession>A0A4T2A059</accession>
<dbReference type="AlphaFoldDB" id="A0A4T2A059"/>
<dbReference type="InterPro" id="IPR008274">
    <property type="entry name" value="AldOxase/xan_DH_MoCoBD1"/>
</dbReference>
<dbReference type="InterPro" id="IPR046867">
    <property type="entry name" value="AldOxase/xan_DH_MoCoBD2"/>
</dbReference>
<evidence type="ECO:0000259" key="2">
    <source>
        <dbReference type="Pfam" id="PF20256"/>
    </source>
</evidence>
<protein>
    <submittedName>
        <fullName evidence="3">Xanthine dehydrogenase family protein molybdopterin-binding subunit</fullName>
    </submittedName>
</protein>
<dbReference type="OrthoDB" id="6177861at2"/>
<comment type="caution">
    <text evidence="3">The sequence shown here is derived from an EMBL/GenBank/DDBJ whole genome shotgun (WGS) entry which is preliminary data.</text>
</comment>
<dbReference type="InterPro" id="IPR036856">
    <property type="entry name" value="Ald_Oxase/Xan_DH_a/b_sf"/>
</dbReference>
<dbReference type="PROSITE" id="PS51318">
    <property type="entry name" value="TAT"/>
    <property type="match status" value="1"/>
</dbReference>